<accession>A0ABN8MX93</accession>
<name>A0ABN8MX93_9CNID</name>
<organism evidence="1 2">
    <name type="scientific">Porites lobata</name>
    <dbReference type="NCBI Taxonomy" id="104759"/>
    <lineage>
        <taxon>Eukaryota</taxon>
        <taxon>Metazoa</taxon>
        <taxon>Cnidaria</taxon>
        <taxon>Anthozoa</taxon>
        <taxon>Hexacorallia</taxon>
        <taxon>Scleractinia</taxon>
        <taxon>Fungiina</taxon>
        <taxon>Poritidae</taxon>
        <taxon>Porites</taxon>
    </lineage>
</organism>
<gene>
    <name evidence="1" type="ORF">PLOB_00030928</name>
</gene>
<protein>
    <submittedName>
        <fullName evidence="1">Uncharacterized protein</fullName>
    </submittedName>
</protein>
<evidence type="ECO:0000313" key="1">
    <source>
        <dbReference type="EMBL" id="CAH3036357.1"/>
    </source>
</evidence>
<keyword evidence="2" id="KW-1185">Reference proteome</keyword>
<evidence type="ECO:0000313" key="2">
    <source>
        <dbReference type="Proteomes" id="UP001159405"/>
    </source>
</evidence>
<reference evidence="1 2" key="1">
    <citation type="submission" date="2022-05" db="EMBL/GenBank/DDBJ databases">
        <authorList>
            <consortium name="Genoscope - CEA"/>
            <person name="William W."/>
        </authorList>
    </citation>
    <scope>NUCLEOTIDE SEQUENCE [LARGE SCALE GENOMIC DNA]</scope>
</reference>
<comment type="caution">
    <text evidence="1">The sequence shown here is derived from an EMBL/GenBank/DDBJ whole genome shotgun (WGS) entry which is preliminary data.</text>
</comment>
<sequence length="108" mass="12150">MPTPGNLKSGNSLFCINESMNTMNQGTEKRRDTKLKLSTRTMGILLIRGREPRAPIKCRALQRSGNVNCCSGKKIMDCKNRALNVELIEMLLASISSLKPFQQMYDQD</sequence>
<dbReference type="EMBL" id="CALNXK010000004">
    <property type="protein sequence ID" value="CAH3036357.1"/>
    <property type="molecule type" value="Genomic_DNA"/>
</dbReference>
<proteinExistence type="predicted"/>
<dbReference type="Proteomes" id="UP001159405">
    <property type="component" value="Unassembled WGS sequence"/>
</dbReference>